<reference evidence="2" key="1">
    <citation type="submission" date="2021-02" db="EMBL/GenBank/DDBJ databases">
        <authorList>
            <person name="Nowell W R."/>
        </authorList>
    </citation>
    <scope>NUCLEOTIDE SEQUENCE</scope>
    <source>
        <strain evidence="2">Ploen Becks lab</strain>
    </source>
</reference>
<dbReference type="PANTHER" id="PTHR37984">
    <property type="entry name" value="PROTEIN CBG26694"/>
    <property type="match status" value="1"/>
</dbReference>
<keyword evidence="3" id="KW-1185">Reference proteome</keyword>
<dbReference type="Gene3D" id="1.10.340.70">
    <property type="match status" value="1"/>
</dbReference>
<comment type="caution">
    <text evidence="2">The sequence shown here is derived from an EMBL/GenBank/DDBJ whole genome shotgun (WGS) entry which is preliminary data.</text>
</comment>
<dbReference type="Proteomes" id="UP000663879">
    <property type="component" value="Unassembled WGS sequence"/>
</dbReference>
<protein>
    <recommendedName>
        <fullName evidence="1">Integrase zinc-binding domain-containing protein</fullName>
    </recommendedName>
</protein>
<dbReference type="InterPro" id="IPR050951">
    <property type="entry name" value="Retrovirus_Pol_polyprotein"/>
</dbReference>
<evidence type="ECO:0000259" key="1">
    <source>
        <dbReference type="Pfam" id="PF17921"/>
    </source>
</evidence>
<organism evidence="2 3">
    <name type="scientific">Brachionus calyciflorus</name>
    <dbReference type="NCBI Taxonomy" id="104777"/>
    <lineage>
        <taxon>Eukaryota</taxon>
        <taxon>Metazoa</taxon>
        <taxon>Spiralia</taxon>
        <taxon>Gnathifera</taxon>
        <taxon>Rotifera</taxon>
        <taxon>Eurotatoria</taxon>
        <taxon>Monogononta</taxon>
        <taxon>Pseudotrocha</taxon>
        <taxon>Ploima</taxon>
        <taxon>Brachionidae</taxon>
        <taxon>Brachionus</taxon>
    </lineage>
</organism>
<dbReference type="AlphaFoldDB" id="A0A813XKH1"/>
<evidence type="ECO:0000313" key="3">
    <source>
        <dbReference type="Proteomes" id="UP000663879"/>
    </source>
</evidence>
<proteinExistence type="predicted"/>
<accession>A0A813XKH1</accession>
<dbReference type="InterPro" id="IPR041588">
    <property type="entry name" value="Integrase_H2C2"/>
</dbReference>
<evidence type="ECO:0000313" key="2">
    <source>
        <dbReference type="EMBL" id="CAF0872845.1"/>
    </source>
</evidence>
<name>A0A813XKH1_9BILA</name>
<dbReference type="Pfam" id="PF17921">
    <property type="entry name" value="Integrase_H2C2"/>
    <property type="match status" value="1"/>
</dbReference>
<sequence length="291" mass="33703">MHYFTLVTDSKSLEYILNNPKLKTPARIERWCLRLCQYDFEIKHRPGIGNPADYLSRQPLPETESSNISEDYINYLFSEALPRSVTYLEVISETKKDEILQELVKRVSGEIREPIDPFLSKCFDNVFKKLSVTKEGAVMRGNRIIFPDILKSKIINLAHDGHQGITRTKQLLRSKVWFPNIDSMVEKIIGGRKALPPDSPIVLKSYYHVIDKNSTIRNDFVKNVYILFGSKTEIPVLIHYVATLYENESEIDDFEHEFETGPHWNIKEKENASSYEHTLPSVLSQLKDKLV</sequence>
<dbReference type="PANTHER" id="PTHR37984:SF5">
    <property type="entry name" value="PROTEIN NYNRIN-LIKE"/>
    <property type="match status" value="1"/>
</dbReference>
<gene>
    <name evidence="2" type="ORF">OXX778_LOCUS10021</name>
</gene>
<dbReference type="EMBL" id="CAJNOC010001537">
    <property type="protein sequence ID" value="CAF0872845.1"/>
    <property type="molecule type" value="Genomic_DNA"/>
</dbReference>
<dbReference type="OrthoDB" id="5964945at2759"/>
<feature type="domain" description="Integrase zinc-binding" evidence="1">
    <location>
        <begin position="147"/>
        <end position="189"/>
    </location>
</feature>